<proteinExistence type="predicted"/>
<keyword evidence="5" id="KW-1185">Reference proteome</keyword>
<feature type="domain" description="SpoVT-AbrB" evidence="3">
    <location>
        <begin position="5"/>
        <end position="47"/>
    </location>
</feature>
<evidence type="ECO:0000256" key="1">
    <source>
        <dbReference type="PROSITE-ProRule" id="PRU01076"/>
    </source>
</evidence>
<feature type="compositionally biased region" description="Basic residues" evidence="2">
    <location>
        <begin position="102"/>
        <end position="113"/>
    </location>
</feature>
<name>A0A2T7U8M6_9BURK</name>
<dbReference type="AlphaFoldDB" id="A0A2T7U8M6"/>
<organism evidence="4 5">
    <name type="scientific">Limnohabitans planktonicus II-D5</name>
    <dbReference type="NCBI Taxonomy" id="1293045"/>
    <lineage>
        <taxon>Bacteria</taxon>
        <taxon>Pseudomonadati</taxon>
        <taxon>Pseudomonadota</taxon>
        <taxon>Betaproteobacteria</taxon>
        <taxon>Burkholderiales</taxon>
        <taxon>Comamonadaceae</taxon>
        <taxon>Limnohabitans</taxon>
    </lineage>
</organism>
<evidence type="ECO:0000313" key="5">
    <source>
        <dbReference type="Proteomes" id="UP000037507"/>
    </source>
</evidence>
<dbReference type="Proteomes" id="UP000037507">
    <property type="component" value="Unassembled WGS sequence"/>
</dbReference>
<dbReference type="InterPro" id="IPR037914">
    <property type="entry name" value="SpoVT-AbrB_sf"/>
</dbReference>
<dbReference type="Gene3D" id="2.10.260.10">
    <property type="match status" value="1"/>
</dbReference>
<feature type="compositionally biased region" description="Low complexity" evidence="2">
    <location>
        <begin position="91"/>
        <end position="101"/>
    </location>
</feature>
<evidence type="ECO:0000256" key="2">
    <source>
        <dbReference type="SAM" id="MobiDB-lite"/>
    </source>
</evidence>
<protein>
    <recommendedName>
        <fullName evidence="3">SpoVT-AbrB domain-containing protein</fullName>
    </recommendedName>
</protein>
<dbReference type="EMBL" id="LFYT02000044">
    <property type="protein sequence ID" value="PVE41030.1"/>
    <property type="molecule type" value="Genomic_DNA"/>
</dbReference>
<reference evidence="4" key="1">
    <citation type="submission" date="2017-04" db="EMBL/GenBank/DDBJ databases">
        <title>Unexpected and diverse lifestyles within the genus Limnohabitans.</title>
        <authorList>
            <person name="Kasalicky V."/>
            <person name="Mehrshad M."/>
            <person name="Andrei S.-A."/>
            <person name="Salcher M."/>
            <person name="Kratochvilova H."/>
            <person name="Simek K."/>
            <person name="Ghai R."/>
        </authorList>
    </citation>
    <scope>NUCLEOTIDE SEQUENCE [LARGE SCALE GENOMIC DNA]</scope>
    <source>
        <strain evidence="4">II-D5</strain>
    </source>
</reference>
<dbReference type="RefSeq" id="WP_053173845.1">
    <property type="nucleotide sequence ID" value="NZ_LFYT02000044.1"/>
</dbReference>
<feature type="region of interest" description="Disordered" evidence="2">
    <location>
        <begin position="65"/>
        <end position="113"/>
    </location>
</feature>
<dbReference type="OrthoDB" id="9810009at2"/>
<evidence type="ECO:0000259" key="3">
    <source>
        <dbReference type="PROSITE" id="PS51740"/>
    </source>
</evidence>
<sequence>MLATAKVFTNGNSQAIRLPKAFRVDVDEMWIARNEVTGEITLKPKDTETLRKRRLEALMSAITDNPLPNDFLSDASRQNNPPKNPFADWDTPTAPKATAKASVKRAAKTKVRK</sequence>
<gene>
    <name evidence="4" type="ORF">H663_019270</name>
</gene>
<dbReference type="SUPFAM" id="SSF89447">
    <property type="entry name" value="AbrB/MazE/MraZ-like"/>
    <property type="match status" value="1"/>
</dbReference>
<accession>A0A2T7U8M6</accession>
<dbReference type="PROSITE" id="PS51740">
    <property type="entry name" value="SPOVT_ABRB"/>
    <property type="match status" value="1"/>
</dbReference>
<comment type="caution">
    <text evidence="4">The sequence shown here is derived from an EMBL/GenBank/DDBJ whole genome shotgun (WGS) entry which is preliminary data.</text>
</comment>
<keyword evidence="1" id="KW-0238">DNA-binding</keyword>
<dbReference type="InterPro" id="IPR007159">
    <property type="entry name" value="SpoVT-AbrB_dom"/>
</dbReference>
<evidence type="ECO:0000313" key="4">
    <source>
        <dbReference type="EMBL" id="PVE41030.1"/>
    </source>
</evidence>
<dbReference type="GO" id="GO:0003677">
    <property type="term" value="F:DNA binding"/>
    <property type="evidence" value="ECO:0007669"/>
    <property type="project" value="UniProtKB-UniRule"/>
</dbReference>